<keyword evidence="2 6" id="KW-0812">Transmembrane</keyword>
<sequence length="333" mass="36600">MEAPQEKMRSDNVLQAPLWITALRGLALFISVIILGLCATLMHDAYLPEEGFSLAMALFTWFGLGYILVTEKVRSLNSAYNIIAVIVIDGLLMVLWLAAFASMAALRAGYVYDVNVSNCVDDGSLIDSTTCTVSKRALVERNNVVLFKSGLAMTAAIAGLGALVWLIFIACFVWTLLGFLRGRKEGRFAMGSTTATPNNNYQMENKVAEATPMSPQSYPSQTQPQAPPVAYQDTQYQQQQPGGYPPQGQPYQQPPTPFQQQQGAYPPPDQQNFGQYPPQQQQQPIQPQMTGQNGPVSTVYSSEMDGGQHPYQAPTTVSPPPQQYQQPYHPPQN</sequence>
<evidence type="ECO:0000313" key="9">
    <source>
        <dbReference type="Proteomes" id="UP000738349"/>
    </source>
</evidence>
<feature type="domain" description="MARVEL" evidence="7">
    <location>
        <begin position="20"/>
        <end position="139"/>
    </location>
</feature>
<feature type="region of interest" description="Disordered" evidence="5">
    <location>
        <begin position="210"/>
        <end position="333"/>
    </location>
</feature>
<dbReference type="Pfam" id="PF01284">
    <property type="entry name" value="MARVEL"/>
    <property type="match status" value="1"/>
</dbReference>
<keyword evidence="3 6" id="KW-1133">Transmembrane helix</keyword>
<dbReference type="Proteomes" id="UP000738349">
    <property type="component" value="Unassembled WGS sequence"/>
</dbReference>
<evidence type="ECO:0000313" key="8">
    <source>
        <dbReference type="EMBL" id="KAH7156664.1"/>
    </source>
</evidence>
<feature type="transmembrane region" description="Helical" evidence="6">
    <location>
        <begin position="81"/>
        <end position="106"/>
    </location>
</feature>
<feature type="transmembrane region" description="Helical" evidence="6">
    <location>
        <begin position="52"/>
        <end position="69"/>
    </location>
</feature>
<feature type="compositionally biased region" description="Pro residues" evidence="5">
    <location>
        <begin position="317"/>
        <end position="333"/>
    </location>
</feature>
<dbReference type="PANTHER" id="PTHR37451">
    <property type="entry name" value="MARVEL DOMAIN"/>
    <property type="match status" value="1"/>
</dbReference>
<dbReference type="InterPro" id="IPR008253">
    <property type="entry name" value="Marvel"/>
</dbReference>
<comment type="caution">
    <text evidence="8">The sequence shown here is derived from an EMBL/GenBank/DDBJ whole genome shotgun (WGS) entry which is preliminary data.</text>
</comment>
<evidence type="ECO:0000256" key="4">
    <source>
        <dbReference type="ARBA" id="ARBA00023136"/>
    </source>
</evidence>
<evidence type="ECO:0000256" key="2">
    <source>
        <dbReference type="ARBA" id="ARBA00022692"/>
    </source>
</evidence>
<evidence type="ECO:0000256" key="6">
    <source>
        <dbReference type="SAM" id="Phobius"/>
    </source>
</evidence>
<feature type="compositionally biased region" description="Pro residues" evidence="5">
    <location>
        <begin position="243"/>
        <end position="257"/>
    </location>
</feature>
<feature type="compositionally biased region" description="Low complexity" evidence="5">
    <location>
        <begin position="270"/>
        <end position="288"/>
    </location>
</feature>
<feature type="transmembrane region" description="Helical" evidence="6">
    <location>
        <begin position="151"/>
        <end position="180"/>
    </location>
</feature>
<dbReference type="AlphaFoldDB" id="A0A9P9JE05"/>
<feature type="compositionally biased region" description="Low complexity" evidence="5">
    <location>
        <begin position="231"/>
        <end position="242"/>
    </location>
</feature>
<feature type="compositionally biased region" description="Low complexity" evidence="5">
    <location>
        <begin position="212"/>
        <end position="224"/>
    </location>
</feature>
<evidence type="ECO:0000256" key="3">
    <source>
        <dbReference type="ARBA" id="ARBA00022989"/>
    </source>
</evidence>
<comment type="subcellular location">
    <subcellularLocation>
        <location evidence="1">Membrane</location>
        <topology evidence="1">Multi-pass membrane protein</topology>
    </subcellularLocation>
</comment>
<evidence type="ECO:0000259" key="7">
    <source>
        <dbReference type="Pfam" id="PF01284"/>
    </source>
</evidence>
<accession>A0A9P9JE05</accession>
<keyword evidence="9" id="KW-1185">Reference proteome</keyword>
<keyword evidence="4 6" id="KW-0472">Membrane</keyword>
<evidence type="ECO:0000256" key="1">
    <source>
        <dbReference type="ARBA" id="ARBA00004141"/>
    </source>
</evidence>
<feature type="transmembrane region" description="Helical" evidence="6">
    <location>
        <begin position="21"/>
        <end position="46"/>
    </location>
</feature>
<dbReference type="EMBL" id="JAGMUV010000005">
    <property type="protein sequence ID" value="KAH7156664.1"/>
    <property type="molecule type" value="Genomic_DNA"/>
</dbReference>
<evidence type="ECO:0000256" key="5">
    <source>
        <dbReference type="SAM" id="MobiDB-lite"/>
    </source>
</evidence>
<name>A0A9P9JE05_9HYPO</name>
<gene>
    <name evidence="8" type="ORF">EDB81DRAFT_397774</name>
</gene>
<reference evidence="8" key="1">
    <citation type="journal article" date="2021" name="Nat. Commun.">
        <title>Genetic determinants of endophytism in the Arabidopsis root mycobiome.</title>
        <authorList>
            <person name="Mesny F."/>
            <person name="Miyauchi S."/>
            <person name="Thiergart T."/>
            <person name="Pickel B."/>
            <person name="Atanasova L."/>
            <person name="Karlsson M."/>
            <person name="Huettel B."/>
            <person name="Barry K.W."/>
            <person name="Haridas S."/>
            <person name="Chen C."/>
            <person name="Bauer D."/>
            <person name="Andreopoulos W."/>
            <person name="Pangilinan J."/>
            <person name="LaButti K."/>
            <person name="Riley R."/>
            <person name="Lipzen A."/>
            <person name="Clum A."/>
            <person name="Drula E."/>
            <person name="Henrissat B."/>
            <person name="Kohler A."/>
            <person name="Grigoriev I.V."/>
            <person name="Martin F.M."/>
            <person name="Hacquard S."/>
        </authorList>
    </citation>
    <scope>NUCLEOTIDE SEQUENCE</scope>
    <source>
        <strain evidence="8">MPI-CAGE-AT-0147</strain>
    </source>
</reference>
<protein>
    <recommendedName>
        <fullName evidence="7">MARVEL domain-containing protein</fullName>
    </recommendedName>
</protein>
<dbReference type="OrthoDB" id="5241662at2759"/>
<organism evidence="8 9">
    <name type="scientific">Dactylonectria macrodidyma</name>
    <dbReference type="NCBI Taxonomy" id="307937"/>
    <lineage>
        <taxon>Eukaryota</taxon>
        <taxon>Fungi</taxon>
        <taxon>Dikarya</taxon>
        <taxon>Ascomycota</taxon>
        <taxon>Pezizomycotina</taxon>
        <taxon>Sordariomycetes</taxon>
        <taxon>Hypocreomycetidae</taxon>
        <taxon>Hypocreales</taxon>
        <taxon>Nectriaceae</taxon>
        <taxon>Dactylonectria</taxon>
    </lineage>
</organism>
<feature type="compositionally biased region" description="Polar residues" evidence="5">
    <location>
        <begin position="289"/>
        <end position="301"/>
    </location>
</feature>
<proteinExistence type="predicted"/>
<dbReference type="PANTHER" id="PTHR37451:SF4">
    <property type="entry name" value="MARVEL DOMAIN-CONTAINING PROTEIN"/>
    <property type="match status" value="1"/>
</dbReference>